<dbReference type="Pfam" id="PF00630">
    <property type="entry name" value="Filamin"/>
    <property type="match status" value="2"/>
</dbReference>
<dbReference type="InterPro" id="IPR047153">
    <property type="entry name" value="TRIM45/56/19-like"/>
</dbReference>
<dbReference type="InterPro" id="IPR014756">
    <property type="entry name" value="Ig_E-set"/>
</dbReference>
<name>A0ABN8SCA3_9CNID</name>
<dbReference type="SUPFAM" id="SSF101898">
    <property type="entry name" value="NHL repeat"/>
    <property type="match status" value="2"/>
</dbReference>
<dbReference type="SMART" id="SM00502">
    <property type="entry name" value="BBC"/>
    <property type="match status" value="2"/>
</dbReference>
<dbReference type="SUPFAM" id="SSF57845">
    <property type="entry name" value="B-box zinc-binding domain"/>
    <property type="match status" value="2"/>
</dbReference>
<evidence type="ECO:0000313" key="16">
    <source>
        <dbReference type="Proteomes" id="UP001159427"/>
    </source>
</evidence>
<keyword evidence="12" id="KW-1133">Transmembrane helix</keyword>
<dbReference type="PROSITE" id="PS50119">
    <property type="entry name" value="ZF_BBOX"/>
    <property type="match status" value="1"/>
</dbReference>
<dbReference type="SMART" id="SM00557">
    <property type="entry name" value="IG_FLMN"/>
    <property type="match status" value="2"/>
</dbReference>
<feature type="repeat" description="NHL" evidence="10">
    <location>
        <begin position="587"/>
        <end position="630"/>
    </location>
</feature>
<evidence type="ECO:0000313" key="15">
    <source>
        <dbReference type="EMBL" id="CAH3187830.1"/>
    </source>
</evidence>
<keyword evidence="6" id="KW-0833">Ubl conjugation pathway</keyword>
<keyword evidence="3" id="KW-0479">Metal-binding</keyword>
<comment type="caution">
    <text evidence="15">The sequence shown here is derived from an EMBL/GenBank/DDBJ whole genome shotgun (WGS) entry which is preliminary data.</text>
</comment>
<dbReference type="Gene3D" id="2.60.40.10">
    <property type="entry name" value="Immunoglobulins"/>
    <property type="match status" value="2"/>
</dbReference>
<evidence type="ECO:0000256" key="3">
    <source>
        <dbReference type="ARBA" id="ARBA00022723"/>
    </source>
</evidence>
<dbReference type="Pfam" id="PF13445">
    <property type="entry name" value="zf-RING_UBOX"/>
    <property type="match status" value="2"/>
</dbReference>
<keyword evidence="7" id="KW-0862">Zinc</keyword>
<dbReference type="InterPro" id="IPR017868">
    <property type="entry name" value="Filamin/ABP280_repeat-like"/>
</dbReference>
<evidence type="ECO:0000256" key="4">
    <source>
        <dbReference type="ARBA" id="ARBA00022737"/>
    </source>
</evidence>
<dbReference type="InterPro" id="IPR017907">
    <property type="entry name" value="Znf_RING_CS"/>
</dbReference>
<dbReference type="Gene3D" id="3.30.160.60">
    <property type="entry name" value="Classic Zinc Finger"/>
    <property type="match status" value="2"/>
</dbReference>
<dbReference type="InterPro" id="IPR001258">
    <property type="entry name" value="NHL_repeat"/>
</dbReference>
<keyword evidence="5 8" id="KW-0863">Zinc-finger</keyword>
<feature type="coiled-coil region" evidence="11">
    <location>
        <begin position="1063"/>
        <end position="1090"/>
    </location>
</feature>
<reference evidence="15 16" key="1">
    <citation type="submission" date="2022-05" db="EMBL/GenBank/DDBJ databases">
        <authorList>
            <consortium name="Genoscope - CEA"/>
            <person name="William W."/>
        </authorList>
    </citation>
    <scope>NUCLEOTIDE SEQUENCE [LARGE SCALE GENOMIC DNA]</scope>
</reference>
<feature type="domain" description="RING-type" evidence="13">
    <location>
        <begin position="14"/>
        <end position="56"/>
    </location>
</feature>
<dbReference type="Pfam" id="PF00643">
    <property type="entry name" value="zf-B_box"/>
    <property type="match status" value="1"/>
</dbReference>
<evidence type="ECO:0000256" key="1">
    <source>
        <dbReference type="ARBA" id="ARBA00008518"/>
    </source>
</evidence>
<dbReference type="SUPFAM" id="SSF57850">
    <property type="entry name" value="RING/U-box"/>
    <property type="match status" value="2"/>
</dbReference>
<gene>
    <name evidence="15" type="ORF">PEVE_00017962</name>
</gene>
<dbReference type="PROSITE" id="PS50194">
    <property type="entry name" value="FILAMIN_REPEAT"/>
    <property type="match status" value="2"/>
</dbReference>
<evidence type="ECO:0008006" key="17">
    <source>
        <dbReference type="Google" id="ProtNLM"/>
    </source>
</evidence>
<dbReference type="Pfam" id="PF01436">
    <property type="entry name" value="NHL"/>
    <property type="match status" value="4"/>
</dbReference>
<dbReference type="InterPro" id="IPR001841">
    <property type="entry name" value="Znf_RING"/>
</dbReference>
<proteinExistence type="inferred from homology"/>
<evidence type="ECO:0000256" key="7">
    <source>
        <dbReference type="ARBA" id="ARBA00022833"/>
    </source>
</evidence>
<dbReference type="PROSITE" id="PS00518">
    <property type="entry name" value="ZF_RING_1"/>
    <property type="match status" value="2"/>
</dbReference>
<organism evidence="15 16">
    <name type="scientific">Porites evermanni</name>
    <dbReference type="NCBI Taxonomy" id="104178"/>
    <lineage>
        <taxon>Eukaryota</taxon>
        <taxon>Metazoa</taxon>
        <taxon>Cnidaria</taxon>
        <taxon>Anthozoa</taxon>
        <taxon>Hexacorallia</taxon>
        <taxon>Scleractinia</taxon>
        <taxon>Fungiina</taxon>
        <taxon>Poritidae</taxon>
        <taxon>Porites</taxon>
    </lineage>
</organism>
<feature type="domain" description="RING-type" evidence="13">
    <location>
        <begin position="909"/>
        <end position="952"/>
    </location>
</feature>
<evidence type="ECO:0000256" key="2">
    <source>
        <dbReference type="ARBA" id="ARBA00022553"/>
    </source>
</evidence>
<keyword evidence="12" id="KW-0812">Transmembrane</keyword>
<evidence type="ECO:0000256" key="9">
    <source>
        <dbReference type="PROSITE-ProRule" id="PRU00087"/>
    </source>
</evidence>
<evidence type="ECO:0000256" key="6">
    <source>
        <dbReference type="ARBA" id="ARBA00022786"/>
    </source>
</evidence>
<dbReference type="PROSITE" id="PS51125">
    <property type="entry name" value="NHL"/>
    <property type="match status" value="7"/>
</dbReference>
<evidence type="ECO:0000256" key="11">
    <source>
        <dbReference type="SAM" id="Coils"/>
    </source>
</evidence>
<evidence type="ECO:0000256" key="10">
    <source>
        <dbReference type="PROSITE-ProRule" id="PRU00504"/>
    </source>
</evidence>
<dbReference type="InterPro" id="IPR003649">
    <property type="entry name" value="Bbox_C"/>
</dbReference>
<dbReference type="EMBL" id="CALNXI010002452">
    <property type="protein sequence ID" value="CAH3187830.1"/>
    <property type="molecule type" value="Genomic_DNA"/>
</dbReference>
<feature type="repeat" description="NHL" evidence="10">
    <location>
        <begin position="451"/>
        <end position="491"/>
    </location>
</feature>
<dbReference type="SMART" id="SM00184">
    <property type="entry name" value="RING"/>
    <property type="match status" value="2"/>
</dbReference>
<keyword evidence="16" id="KW-1185">Reference proteome</keyword>
<dbReference type="Pfam" id="PF17170">
    <property type="entry name" value="DUF5128"/>
    <property type="match status" value="2"/>
</dbReference>
<feature type="coiled-coil region" evidence="11">
    <location>
        <begin position="148"/>
        <end position="243"/>
    </location>
</feature>
<dbReference type="Proteomes" id="UP001159427">
    <property type="component" value="Unassembled WGS sequence"/>
</dbReference>
<feature type="repeat" description="NHL" evidence="10">
    <location>
        <begin position="496"/>
        <end position="539"/>
    </location>
</feature>
<feature type="repeat" description="NHL" evidence="10">
    <location>
        <begin position="1492"/>
        <end position="1535"/>
    </location>
</feature>
<keyword evidence="4" id="KW-0677">Repeat</keyword>
<feature type="coiled-coil region" evidence="11">
    <location>
        <begin position="1117"/>
        <end position="1167"/>
    </location>
</feature>
<dbReference type="CDD" id="cd05819">
    <property type="entry name" value="NHL"/>
    <property type="match status" value="1"/>
</dbReference>
<evidence type="ECO:0000256" key="12">
    <source>
        <dbReference type="SAM" id="Phobius"/>
    </source>
</evidence>
<comment type="similarity">
    <text evidence="1">Belongs to the TRIM/RBCC family.</text>
</comment>
<feature type="repeat" description="Filamin" evidence="9">
    <location>
        <begin position="294"/>
        <end position="396"/>
    </location>
</feature>
<feature type="repeat" description="NHL" evidence="10">
    <location>
        <begin position="1401"/>
        <end position="1444"/>
    </location>
</feature>
<feature type="repeat" description="NHL" evidence="10">
    <location>
        <begin position="1352"/>
        <end position="1395"/>
    </location>
</feature>
<keyword evidence="12" id="KW-0472">Membrane</keyword>
<feature type="repeat" description="Filamin" evidence="9">
    <location>
        <begin position="1196"/>
        <end position="1299"/>
    </location>
</feature>
<feature type="transmembrane region" description="Helical" evidence="12">
    <location>
        <begin position="827"/>
        <end position="846"/>
    </location>
</feature>
<dbReference type="Gene3D" id="2.120.10.30">
    <property type="entry name" value="TolB, C-terminal domain"/>
    <property type="match status" value="5"/>
</dbReference>
<evidence type="ECO:0000256" key="5">
    <source>
        <dbReference type="ARBA" id="ARBA00022771"/>
    </source>
</evidence>
<dbReference type="InterPro" id="IPR013083">
    <property type="entry name" value="Znf_RING/FYVE/PHD"/>
</dbReference>
<dbReference type="PROSITE" id="PS50089">
    <property type="entry name" value="ZF_RING_2"/>
    <property type="match status" value="2"/>
</dbReference>
<protein>
    <recommendedName>
        <fullName evidence="17">E3 ubiquitin-protein ligase TRIM71</fullName>
    </recommendedName>
</protein>
<feature type="domain" description="B box-type" evidence="14">
    <location>
        <begin position="92"/>
        <end position="133"/>
    </location>
</feature>
<dbReference type="PANTHER" id="PTHR25462">
    <property type="entry name" value="BONUS, ISOFORM C-RELATED"/>
    <property type="match status" value="1"/>
</dbReference>
<accession>A0ABN8SCA3</accession>
<dbReference type="Gene3D" id="3.30.40.10">
    <property type="entry name" value="Zinc/RING finger domain, C3HC4 (zinc finger)"/>
    <property type="match status" value="2"/>
</dbReference>
<dbReference type="InterPro" id="IPR011042">
    <property type="entry name" value="6-blade_b-propeller_TolB-like"/>
</dbReference>
<dbReference type="SMART" id="SM00336">
    <property type="entry name" value="BBOX"/>
    <property type="match status" value="2"/>
</dbReference>
<dbReference type="SUPFAM" id="SSF81296">
    <property type="entry name" value="E set domains"/>
    <property type="match status" value="2"/>
</dbReference>
<feature type="repeat" description="NHL" evidence="10">
    <location>
        <begin position="417"/>
        <end position="444"/>
    </location>
</feature>
<evidence type="ECO:0000256" key="8">
    <source>
        <dbReference type="PROSITE-ProRule" id="PRU00024"/>
    </source>
</evidence>
<keyword evidence="2" id="KW-0597">Phosphoprotein</keyword>
<dbReference type="InterPro" id="IPR013783">
    <property type="entry name" value="Ig-like_fold"/>
</dbReference>
<dbReference type="InterPro" id="IPR027370">
    <property type="entry name" value="Znf-RING_euk"/>
</dbReference>
<dbReference type="InterPro" id="IPR001298">
    <property type="entry name" value="Filamin/ABP280_rpt"/>
</dbReference>
<evidence type="ECO:0000259" key="14">
    <source>
        <dbReference type="PROSITE" id="PS50119"/>
    </source>
</evidence>
<dbReference type="PANTHER" id="PTHR25462:SF296">
    <property type="entry name" value="MEIOTIC P26, ISOFORM F"/>
    <property type="match status" value="1"/>
</dbReference>
<evidence type="ECO:0000259" key="13">
    <source>
        <dbReference type="PROSITE" id="PS50089"/>
    </source>
</evidence>
<keyword evidence="11" id="KW-0175">Coiled coil</keyword>
<dbReference type="InterPro" id="IPR000315">
    <property type="entry name" value="Znf_B-box"/>
</dbReference>
<sequence>MEALLKNLKKYVECSICLESFTEPKTIACLHTFCCECLKKHALTSQRDGQFRCPECLTQIAIPEGDRFDQLPTSFLHNSLLSLLAFQQSGDGSQISCKYHEKEVTRFYCRVCETCICQICLSMEHKTHEIELLDKAADEERAKILAGVESIKQKHQASSDIIRQLEETAANLEANIARAKRQVSQSAKQMITVIRERERETITTLENTRVSRKQKLDEVKKQVQQLEKQFKQAAEFATELAQRSSSADIMRSKGNLEERLEELGKTQFPKIPANSFVKFVSTCELDNVSLGKIRSRSETNPIRSTIEGLKQTFQAGVEAEISICSQTREGQFSNRQPEDHVEVQVDPAEQLASLIVKEQAGGKFQVKFVPKLPGSYNISTKITGDNLDQSPFTIRIQERKLEIVGELDLKNESMKIPAGVAVSGKGLIAVADYSKHCFLVFDSRGKFNRLVGCYGDNPGELNSPIDVTFMNDDEILIADECNHRIQQFNVHSGNFVNSFGRYGTGDGEFRHPVSVCMDGKGHVIVAEYNNHRVQVLTKDGIPVLKFGDRGPEKLCFPVGCVYYKNTFIVADSANGCLKVFDCSGKFLRKIGKKGEGAGHFLRPWRLCVDKYENLVVSDKDSGDVKQFNIKGCFTGASFKLKGPSGVATMSDANVLSRLELLESTLYFRSLFLLSNPSKKKMFASFCRIIAFSRWGHRGFEFRDVKFFTKISCENKIYTNLDLAIPLGLEFRESDRSSGTAWVQIRADKGYPPWFKSLRSRVSIIVNITFFSTYNLCRSLSRVNNNRKQSESQPTHHKVLRPLPSLPDTFTGNEQCKNITRKIYQLRFIVLAFFISLALMFCTSYNISESSFHGFKPFTFVQHYMPLKTSVTEDMNEQCNEPHVSDALSALHLNFAMESLLKNFKKHVDCSICLDNFTGPKTIACLHTFCCECLKKHALMSQRDGQFRCPECQTQIAIPEGNRFDQLPTSFLHNSLLSLLAVQQSGDGNDITCGFCKKKKDEASYLTRFYCRVCQTCICQICIYMNHKTHEIELLETAADEERAKILAGVELMKQKHQTCRDIIGQFEETAANLEANMATAKRQVSQSAEQMIAVIHEREREAITTLENTSVSRMQKLNAVKKQVQQLEKQIKQAAEFASELVQRSSNADIIGNRRNLQERFEELRKTQMPALPAGSFVKFVSTCKLDTLSLGIIKLTETDPNKSTIEGLKQTFQAGVEAEISICPKTSEGQISNKQHEDHVEVQVEPSDQLASLIINEGDDEADTNFRVKFVPKLPGVYHISAKINGDSLSQSPFTFKVQKRKLEFDGELHLQDDKTLQKPIGIAVNGKGLITIADHEKNCILVCDKEGKIVRQMGCKGEDPGQLSGPVGVTFINDDEILVTDESNHRVQQFNVHSAQNFVNSFGQYGNEDGNFKYPTSVCMDDEGRIIVSDFNNHRVQVLTRDGAPILIFGDSGPEKLNNPVGCVCYKNMFIVADSLNSCLKVFNSSGNFLRKIGEKGNADGQFLKPYGVCVDQHGNILVSDKDSGRVQQFTIEGQFIGKTVTKLTWPWGMATMPDGRILVCDFSANKVIFLK</sequence>